<evidence type="ECO:0000256" key="10">
    <source>
        <dbReference type="ARBA" id="ARBA00023098"/>
    </source>
</evidence>
<evidence type="ECO:0000256" key="13">
    <source>
        <dbReference type="ARBA" id="ARBA00023264"/>
    </source>
</evidence>
<evidence type="ECO:0000256" key="8">
    <source>
        <dbReference type="ARBA" id="ARBA00022692"/>
    </source>
</evidence>
<dbReference type="PROSITE" id="PS00379">
    <property type="entry name" value="CDP_ALCOHOL_P_TRANSF"/>
    <property type="match status" value="1"/>
</dbReference>
<dbReference type="NCBIfam" id="TIGR00473">
    <property type="entry name" value="pssA"/>
    <property type="match status" value="1"/>
</dbReference>
<comment type="similarity">
    <text evidence="3 15">Belongs to the CDP-alcohol phosphatidyltransferase class-I family.</text>
</comment>
<dbReference type="EMBL" id="SIJB01000031">
    <property type="protein sequence ID" value="NBI30322.1"/>
    <property type="molecule type" value="Genomic_DNA"/>
</dbReference>
<dbReference type="InterPro" id="IPR000462">
    <property type="entry name" value="CDP-OH_P_trans"/>
</dbReference>
<evidence type="ECO:0000313" key="17">
    <source>
        <dbReference type="EMBL" id="NBI30322.1"/>
    </source>
</evidence>
<feature type="transmembrane region" description="Helical" evidence="16">
    <location>
        <begin position="32"/>
        <end position="54"/>
    </location>
</feature>
<sequence>MFTKSLPSVFTVANLFIGITSIIFVFNDQPQIAALLVIIAILTDGIDGRVARALNVQSEFGKELDSLSDVISFGVAPAFLMYVVAFQEMNAIGWIATAIFPICGALRLARFNVVTNDVKEHFIGLPIPAAGGIMSSLALFHEGIHPIILVIITIVLSLLMVSNVKYPSLKTVGISKYTLLVAMFLVVSVVILVILFPEQFGGYTKYLFLPLIFYAVYGLKKNVSDLIKTVLNKYKEARNNSS</sequence>
<evidence type="ECO:0000256" key="7">
    <source>
        <dbReference type="ARBA" id="ARBA00022679"/>
    </source>
</evidence>
<dbReference type="InterPro" id="IPR043130">
    <property type="entry name" value="CDP-OH_PTrfase_TM_dom"/>
</dbReference>
<dbReference type="Proteomes" id="UP000448943">
    <property type="component" value="Unassembled WGS sequence"/>
</dbReference>
<proteinExistence type="inferred from homology"/>
<evidence type="ECO:0000256" key="9">
    <source>
        <dbReference type="ARBA" id="ARBA00022989"/>
    </source>
</evidence>
<feature type="transmembrane region" description="Helical" evidence="16">
    <location>
        <begin position="178"/>
        <end position="197"/>
    </location>
</feature>
<dbReference type="Gene3D" id="1.20.120.1760">
    <property type="match status" value="1"/>
</dbReference>
<gene>
    <name evidence="17" type="primary">pssA</name>
    <name evidence="17" type="ORF">ERL59_15345</name>
</gene>
<feature type="transmembrane region" description="Helical" evidence="16">
    <location>
        <begin position="121"/>
        <end position="141"/>
    </location>
</feature>
<dbReference type="RefSeq" id="WP_160647135.1">
    <property type="nucleotide sequence ID" value="NZ_SIJB01000031.1"/>
</dbReference>
<evidence type="ECO:0000256" key="16">
    <source>
        <dbReference type="SAM" id="Phobius"/>
    </source>
</evidence>
<evidence type="ECO:0000256" key="14">
    <source>
        <dbReference type="ARBA" id="ARBA00032361"/>
    </source>
</evidence>
<reference evidence="17 18" key="1">
    <citation type="submission" date="2019-01" db="EMBL/GenBank/DDBJ databases">
        <title>Chengkuizengella sp. nov., isolated from deep-sea sediment of East Pacific Ocean.</title>
        <authorList>
            <person name="Yang J."/>
            <person name="Lai Q."/>
            <person name="Shao Z."/>
        </authorList>
    </citation>
    <scope>NUCLEOTIDE SEQUENCE [LARGE SCALE GENOMIC DNA]</scope>
    <source>
        <strain evidence="17 18">YPA3-1-1</strain>
    </source>
</reference>
<evidence type="ECO:0000256" key="2">
    <source>
        <dbReference type="ARBA" id="ARBA00004127"/>
    </source>
</evidence>
<keyword evidence="11 16" id="KW-0472">Membrane</keyword>
<protein>
    <recommendedName>
        <fullName evidence="5">CDP-diacylglycerol--serine O-phosphatidyltransferase</fullName>
        <ecNumber evidence="4">2.7.8.8</ecNumber>
    </recommendedName>
    <alternativeName>
        <fullName evidence="14">Phosphatidylserine synthase</fullName>
    </alternativeName>
</protein>
<accession>A0A6N9Q650</accession>
<evidence type="ECO:0000256" key="12">
    <source>
        <dbReference type="ARBA" id="ARBA00023209"/>
    </source>
</evidence>
<evidence type="ECO:0000256" key="15">
    <source>
        <dbReference type="RuleBase" id="RU003750"/>
    </source>
</evidence>
<dbReference type="InterPro" id="IPR048254">
    <property type="entry name" value="CDP_ALCOHOL_P_TRANSF_CS"/>
</dbReference>
<keyword evidence="18" id="KW-1185">Reference proteome</keyword>
<evidence type="ECO:0000256" key="6">
    <source>
        <dbReference type="ARBA" id="ARBA00022516"/>
    </source>
</evidence>
<feature type="transmembrane region" description="Helical" evidence="16">
    <location>
        <begin position="7"/>
        <end position="26"/>
    </location>
</feature>
<keyword evidence="12" id="KW-0594">Phospholipid biosynthesis</keyword>
<evidence type="ECO:0000256" key="3">
    <source>
        <dbReference type="ARBA" id="ARBA00010441"/>
    </source>
</evidence>
<dbReference type="GO" id="GO:0016020">
    <property type="term" value="C:membrane"/>
    <property type="evidence" value="ECO:0007669"/>
    <property type="project" value="InterPro"/>
</dbReference>
<dbReference type="Pfam" id="PF01066">
    <property type="entry name" value="CDP-OH_P_transf"/>
    <property type="match status" value="1"/>
</dbReference>
<keyword evidence="10" id="KW-0443">Lipid metabolism</keyword>
<comment type="caution">
    <text evidence="17">The sequence shown here is derived from an EMBL/GenBank/DDBJ whole genome shotgun (WGS) entry which is preliminary data.</text>
</comment>
<keyword evidence="6" id="KW-0444">Lipid biosynthesis</keyword>
<evidence type="ECO:0000256" key="11">
    <source>
        <dbReference type="ARBA" id="ARBA00023136"/>
    </source>
</evidence>
<evidence type="ECO:0000256" key="5">
    <source>
        <dbReference type="ARBA" id="ARBA00017171"/>
    </source>
</evidence>
<dbReference type="PANTHER" id="PTHR14269">
    <property type="entry name" value="CDP-DIACYLGLYCEROL--GLYCEROL-3-PHOSPHATE 3-PHOSPHATIDYLTRANSFERASE-RELATED"/>
    <property type="match status" value="1"/>
</dbReference>
<dbReference type="EC" id="2.7.8.8" evidence="4"/>
<dbReference type="AlphaFoldDB" id="A0A6N9Q650"/>
<keyword evidence="7 15" id="KW-0808">Transferase</keyword>
<comment type="catalytic activity">
    <reaction evidence="1">
        <text>a CDP-1,2-diacyl-sn-glycerol + L-serine = a 1,2-diacyl-sn-glycero-3-phospho-L-serine + CMP + H(+)</text>
        <dbReference type="Rhea" id="RHEA:16913"/>
        <dbReference type="ChEBI" id="CHEBI:15378"/>
        <dbReference type="ChEBI" id="CHEBI:33384"/>
        <dbReference type="ChEBI" id="CHEBI:57262"/>
        <dbReference type="ChEBI" id="CHEBI:58332"/>
        <dbReference type="ChEBI" id="CHEBI:60377"/>
        <dbReference type="EC" id="2.7.8.8"/>
    </reaction>
</comment>
<feature type="transmembrane region" description="Helical" evidence="16">
    <location>
        <begin position="203"/>
        <end position="219"/>
    </location>
</feature>
<keyword evidence="13" id="KW-1208">Phospholipid metabolism</keyword>
<dbReference type="GO" id="GO:0003882">
    <property type="term" value="F:CDP-diacylglycerol-serine O-phosphatidyltransferase activity"/>
    <property type="evidence" value="ECO:0007669"/>
    <property type="project" value="UniProtKB-EC"/>
</dbReference>
<dbReference type="GO" id="GO:0008654">
    <property type="term" value="P:phospholipid biosynthetic process"/>
    <property type="evidence" value="ECO:0007669"/>
    <property type="project" value="UniProtKB-KW"/>
</dbReference>
<dbReference type="InterPro" id="IPR004533">
    <property type="entry name" value="CDP-diaglyc--ser_O-PTrfase"/>
</dbReference>
<feature type="transmembrane region" description="Helical" evidence="16">
    <location>
        <begin position="66"/>
        <end position="85"/>
    </location>
</feature>
<evidence type="ECO:0000256" key="1">
    <source>
        <dbReference type="ARBA" id="ARBA00000287"/>
    </source>
</evidence>
<organism evidence="17 18">
    <name type="scientific">Chengkuizengella marina</name>
    <dbReference type="NCBI Taxonomy" id="2507566"/>
    <lineage>
        <taxon>Bacteria</taxon>
        <taxon>Bacillati</taxon>
        <taxon>Bacillota</taxon>
        <taxon>Bacilli</taxon>
        <taxon>Bacillales</taxon>
        <taxon>Paenibacillaceae</taxon>
        <taxon>Chengkuizengella</taxon>
    </lineage>
</organism>
<dbReference type="GO" id="GO:0012505">
    <property type="term" value="C:endomembrane system"/>
    <property type="evidence" value="ECO:0007669"/>
    <property type="project" value="UniProtKB-SubCell"/>
</dbReference>
<dbReference type="InterPro" id="IPR050324">
    <property type="entry name" value="CDP-alcohol_PTase-I"/>
</dbReference>
<evidence type="ECO:0000313" key="18">
    <source>
        <dbReference type="Proteomes" id="UP000448943"/>
    </source>
</evidence>
<feature type="transmembrane region" description="Helical" evidence="16">
    <location>
        <begin position="147"/>
        <end position="166"/>
    </location>
</feature>
<comment type="subcellular location">
    <subcellularLocation>
        <location evidence="2">Endomembrane system</location>
        <topology evidence="2">Multi-pass membrane protein</topology>
    </subcellularLocation>
</comment>
<keyword evidence="8 16" id="KW-0812">Transmembrane</keyword>
<name>A0A6N9Q650_9BACL</name>
<dbReference type="PANTHER" id="PTHR14269:SF61">
    <property type="entry name" value="CDP-DIACYLGLYCEROL--SERINE O-PHOSPHATIDYLTRANSFERASE"/>
    <property type="match status" value="1"/>
</dbReference>
<keyword evidence="9 16" id="KW-1133">Transmembrane helix</keyword>
<feature type="transmembrane region" description="Helical" evidence="16">
    <location>
        <begin position="91"/>
        <end position="109"/>
    </location>
</feature>
<evidence type="ECO:0000256" key="4">
    <source>
        <dbReference type="ARBA" id="ARBA00013174"/>
    </source>
</evidence>
<dbReference type="OrthoDB" id="9777147at2"/>